<proteinExistence type="predicted"/>
<dbReference type="Proteomes" id="UP001597399">
    <property type="component" value="Unassembled WGS sequence"/>
</dbReference>
<dbReference type="Pfam" id="PF00440">
    <property type="entry name" value="TetR_N"/>
    <property type="match status" value="1"/>
</dbReference>
<dbReference type="PANTHER" id="PTHR30055">
    <property type="entry name" value="HTH-TYPE TRANSCRIPTIONAL REGULATOR RUTR"/>
    <property type="match status" value="1"/>
</dbReference>
<dbReference type="SUPFAM" id="SSF48498">
    <property type="entry name" value="Tetracyclin repressor-like, C-terminal domain"/>
    <property type="match status" value="1"/>
</dbReference>
<protein>
    <submittedName>
        <fullName evidence="4">TetR/AcrR family transcriptional regulator</fullName>
    </submittedName>
</protein>
<dbReference type="InterPro" id="IPR001647">
    <property type="entry name" value="HTH_TetR"/>
</dbReference>
<accession>A0ABW5S0S9</accession>
<feature type="domain" description="HTH tetR-type" evidence="3">
    <location>
        <begin position="18"/>
        <end position="78"/>
    </location>
</feature>
<dbReference type="Gene3D" id="1.10.357.10">
    <property type="entry name" value="Tetracycline Repressor, domain 2"/>
    <property type="match status" value="1"/>
</dbReference>
<evidence type="ECO:0000259" key="3">
    <source>
        <dbReference type="PROSITE" id="PS50977"/>
    </source>
</evidence>
<evidence type="ECO:0000256" key="1">
    <source>
        <dbReference type="ARBA" id="ARBA00023125"/>
    </source>
</evidence>
<evidence type="ECO:0000313" key="4">
    <source>
        <dbReference type="EMBL" id="MFD2692944.1"/>
    </source>
</evidence>
<dbReference type="InterPro" id="IPR009057">
    <property type="entry name" value="Homeodomain-like_sf"/>
</dbReference>
<gene>
    <name evidence="4" type="ORF">ACFSUE_04765</name>
</gene>
<dbReference type="Pfam" id="PF14246">
    <property type="entry name" value="TetR_C_7"/>
    <property type="match status" value="1"/>
</dbReference>
<dbReference type="RefSeq" id="WP_253063612.1">
    <property type="nucleotide sequence ID" value="NZ_JAMXWM010000022.1"/>
</dbReference>
<dbReference type="PRINTS" id="PR00455">
    <property type="entry name" value="HTHTETR"/>
</dbReference>
<dbReference type="SUPFAM" id="SSF46689">
    <property type="entry name" value="Homeodomain-like"/>
    <property type="match status" value="1"/>
</dbReference>
<evidence type="ECO:0000256" key="2">
    <source>
        <dbReference type="PROSITE-ProRule" id="PRU00335"/>
    </source>
</evidence>
<organism evidence="4 5">
    <name type="scientific">Sporolactobacillus shoreicorticis</name>
    <dbReference type="NCBI Taxonomy" id="1923877"/>
    <lineage>
        <taxon>Bacteria</taxon>
        <taxon>Bacillati</taxon>
        <taxon>Bacillota</taxon>
        <taxon>Bacilli</taxon>
        <taxon>Bacillales</taxon>
        <taxon>Sporolactobacillaceae</taxon>
        <taxon>Sporolactobacillus</taxon>
    </lineage>
</organism>
<comment type="caution">
    <text evidence="4">The sequence shown here is derived from an EMBL/GenBank/DDBJ whole genome shotgun (WGS) entry which is preliminary data.</text>
</comment>
<dbReference type="PANTHER" id="PTHR30055:SF226">
    <property type="entry name" value="HTH-TYPE TRANSCRIPTIONAL REGULATOR PKSA"/>
    <property type="match status" value="1"/>
</dbReference>
<dbReference type="EMBL" id="JBHUMQ010000012">
    <property type="protein sequence ID" value="MFD2692944.1"/>
    <property type="molecule type" value="Genomic_DNA"/>
</dbReference>
<keyword evidence="5" id="KW-1185">Reference proteome</keyword>
<dbReference type="PROSITE" id="PS50977">
    <property type="entry name" value="HTH_TETR_2"/>
    <property type="match status" value="1"/>
</dbReference>
<evidence type="ECO:0000313" key="5">
    <source>
        <dbReference type="Proteomes" id="UP001597399"/>
    </source>
</evidence>
<dbReference type="InterPro" id="IPR036271">
    <property type="entry name" value="Tet_transcr_reg_TetR-rel_C_sf"/>
</dbReference>
<dbReference type="InterPro" id="IPR050109">
    <property type="entry name" value="HTH-type_TetR-like_transc_reg"/>
</dbReference>
<sequence>MNESTHKKKLTSRDLQAIERKKQLLDSARNLFAEKGFHNTSTKEINRAIGMADGLMYYYFPEGKQQILDAVIQEATESKAEFISQILQNVNPDDSVRDMLVGIVRSMWALITTDSNRKALLIMFHEQPLLKKEQTSWIVDTFHSVVEQIADLLDERVQRGELRPLNCRLMARQLSALFQSYLFERVFILGEHELDEDSERYFLMNADFLLECWK</sequence>
<dbReference type="InterPro" id="IPR039536">
    <property type="entry name" value="TetR_C_Proteobacteria"/>
</dbReference>
<keyword evidence="1 2" id="KW-0238">DNA-binding</keyword>
<feature type="DNA-binding region" description="H-T-H motif" evidence="2">
    <location>
        <begin position="41"/>
        <end position="60"/>
    </location>
</feature>
<reference evidence="5" key="1">
    <citation type="journal article" date="2019" name="Int. J. Syst. Evol. Microbiol.">
        <title>The Global Catalogue of Microorganisms (GCM) 10K type strain sequencing project: providing services to taxonomists for standard genome sequencing and annotation.</title>
        <authorList>
            <consortium name="The Broad Institute Genomics Platform"/>
            <consortium name="The Broad Institute Genome Sequencing Center for Infectious Disease"/>
            <person name="Wu L."/>
            <person name="Ma J."/>
        </authorList>
    </citation>
    <scope>NUCLEOTIDE SEQUENCE [LARGE SCALE GENOMIC DNA]</scope>
    <source>
        <strain evidence="5">TISTR 2466</strain>
    </source>
</reference>
<name>A0ABW5S0S9_9BACL</name>